<keyword evidence="11" id="KW-0511">Multifunctional enzyme</keyword>
<evidence type="ECO:0000256" key="3">
    <source>
        <dbReference type="ARBA" id="ARBA00004910"/>
    </source>
</evidence>
<dbReference type="PANTHER" id="PTHR38011:SF7">
    <property type="entry name" value="2,5-DIAMINO-6-RIBOSYLAMINO-4(3H)-PYRIMIDINONE 5'-PHOSPHATE REDUCTASE"/>
    <property type="match status" value="1"/>
</dbReference>
<evidence type="ECO:0000256" key="5">
    <source>
        <dbReference type="ARBA" id="ARBA00007417"/>
    </source>
</evidence>
<evidence type="ECO:0000256" key="11">
    <source>
        <dbReference type="ARBA" id="ARBA00023268"/>
    </source>
</evidence>
<keyword evidence="7 12" id="KW-0479">Metal-binding</keyword>
<comment type="caution">
    <text evidence="17">The sequence shown here is derived from an EMBL/GenBank/DDBJ whole genome shotgun (WGS) entry which is preliminary data.</text>
</comment>
<dbReference type="STRING" id="1208365.B273_0680"/>
<feature type="binding site" evidence="14">
    <location>
        <position position="163"/>
    </location>
    <ligand>
        <name>NADP(+)</name>
        <dbReference type="ChEBI" id="CHEBI:58349"/>
    </ligand>
</feature>
<dbReference type="NCBIfam" id="TIGR00326">
    <property type="entry name" value="eubact_ribD"/>
    <property type="match status" value="1"/>
</dbReference>
<dbReference type="GO" id="GO:0008835">
    <property type="term" value="F:diaminohydroxyphosphoribosylaminopyrimidine deaminase activity"/>
    <property type="evidence" value="ECO:0007669"/>
    <property type="project" value="UniProtKB-EC"/>
</dbReference>
<dbReference type="EC" id="3.5.4.26" evidence="12"/>
<feature type="binding site" evidence="14">
    <location>
        <position position="193"/>
    </location>
    <ligand>
        <name>substrate</name>
    </ligand>
</feature>
<feature type="binding site" evidence="14">
    <location>
        <position position="179"/>
    </location>
    <ligand>
        <name>NADP(+)</name>
        <dbReference type="ChEBI" id="CHEBI:58349"/>
    </ligand>
</feature>
<evidence type="ECO:0000256" key="8">
    <source>
        <dbReference type="ARBA" id="ARBA00022833"/>
    </source>
</evidence>
<evidence type="ECO:0000256" key="13">
    <source>
        <dbReference type="PIRSR" id="PIRSR006769-1"/>
    </source>
</evidence>
<feature type="binding site" evidence="14">
    <location>
        <position position="213"/>
    </location>
    <ligand>
        <name>substrate</name>
    </ligand>
</feature>
<evidence type="ECO:0000256" key="10">
    <source>
        <dbReference type="ARBA" id="ARBA00023002"/>
    </source>
</evidence>
<feature type="binding site" evidence="14">
    <location>
        <position position="216"/>
    </location>
    <ligand>
        <name>substrate</name>
    </ligand>
</feature>
<evidence type="ECO:0000313" key="18">
    <source>
        <dbReference type="Proteomes" id="UP000010310"/>
    </source>
</evidence>
<name>K6FBT5_9GAMM</name>
<feature type="binding site" evidence="14">
    <location>
        <begin position="302"/>
        <end position="308"/>
    </location>
    <ligand>
        <name>NADP(+)</name>
        <dbReference type="ChEBI" id="CHEBI:58349"/>
    </ligand>
</feature>
<dbReference type="InterPro" id="IPR016192">
    <property type="entry name" value="APOBEC/CMP_deaminase_Zn-bd"/>
</dbReference>
<dbReference type="PIRSF" id="PIRSF006769">
    <property type="entry name" value="RibD"/>
    <property type="match status" value="1"/>
</dbReference>
<dbReference type="Gene3D" id="3.40.430.10">
    <property type="entry name" value="Dihydrofolate Reductase, subunit A"/>
    <property type="match status" value="1"/>
</dbReference>
<dbReference type="Proteomes" id="UP000010310">
    <property type="component" value="Unassembled WGS sequence"/>
</dbReference>
<dbReference type="EC" id="1.1.1.193" evidence="12"/>
<dbReference type="PATRIC" id="fig|1208365.4.peg.1269"/>
<accession>K6FBT5</accession>
<dbReference type="Pfam" id="PF00383">
    <property type="entry name" value="dCMP_cyt_deam_1"/>
    <property type="match status" value="1"/>
</dbReference>
<keyword evidence="12 17" id="KW-0378">Hydrolase</keyword>
<feature type="binding site" evidence="14">
    <location>
        <position position="209"/>
    </location>
    <ligand>
        <name>NADP(+)</name>
        <dbReference type="ChEBI" id="CHEBI:58349"/>
    </ligand>
</feature>
<dbReference type="PANTHER" id="PTHR38011">
    <property type="entry name" value="DIHYDROFOLATE REDUCTASE FAMILY PROTEIN (AFU_ORTHOLOGUE AFUA_8G06820)"/>
    <property type="match status" value="1"/>
</dbReference>
<evidence type="ECO:0000259" key="16">
    <source>
        <dbReference type="PROSITE" id="PS51747"/>
    </source>
</evidence>
<dbReference type="Gene3D" id="3.40.140.10">
    <property type="entry name" value="Cytidine Deaminase, domain 2"/>
    <property type="match status" value="1"/>
</dbReference>
<feature type="binding site" evidence="15">
    <location>
        <position position="50"/>
    </location>
    <ligand>
        <name>Zn(2+)</name>
        <dbReference type="ChEBI" id="CHEBI:29105"/>
        <note>catalytic</note>
    </ligand>
</feature>
<feature type="binding site" evidence="14">
    <location>
        <position position="205"/>
    </location>
    <ligand>
        <name>NADP(+)</name>
        <dbReference type="ChEBI" id="CHEBI:58349"/>
    </ligand>
</feature>
<dbReference type="SUPFAM" id="SSF53927">
    <property type="entry name" value="Cytidine deaminase-like"/>
    <property type="match status" value="1"/>
</dbReference>
<dbReference type="InterPro" id="IPR024072">
    <property type="entry name" value="DHFR-like_dom_sf"/>
</dbReference>
<evidence type="ECO:0000256" key="6">
    <source>
        <dbReference type="ARBA" id="ARBA00022619"/>
    </source>
</evidence>
<proteinExistence type="inferred from homology"/>
<dbReference type="PROSITE" id="PS00903">
    <property type="entry name" value="CYT_DCMP_DEAMINASES_1"/>
    <property type="match status" value="1"/>
</dbReference>
<evidence type="ECO:0000313" key="17">
    <source>
        <dbReference type="EMBL" id="EKO36122.1"/>
    </source>
</evidence>
<gene>
    <name evidence="17" type="primary">ribD</name>
    <name evidence="17" type="ORF">B273_0680</name>
</gene>
<dbReference type="GO" id="GO:0009231">
    <property type="term" value="P:riboflavin biosynthetic process"/>
    <property type="evidence" value="ECO:0007669"/>
    <property type="project" value="UniProtKB-UniPathway"/>
</dbReference>
<evidence type="ECO:0000256" key="15">
    <source>
        <dbReference type="PIRSR" id="PIRSR006769-3"/>
    </source>
</evidence>
<keyword evidence="10 12" id="KW-0560">Oxidoreductase</keyword>
<keyword evidence="8 12" id="KW-0862">Zinc</keyword>
<feature type="domain" description="CMP/dCMP-type deaminase" evidence="16">
    <location>
        <begin position="1"/>
        <end position="123"/>
    </location>
</feature>
<comment type="similarity">
    <text evidence="5 12">In the C-terminal section; belongs to the HTP reductase family.</text>
</comment>
<dbReference type="AlphaFoldDB" id="K6FBT5"/>
<dbReference type="EMBL" id="AMWX01000012">
    <property type="protein sequence ID" value="EKO36122.1"/>
    <property type="molecule type" value="Genomic_DNA"/>
</dbReference>
<comment type="pathway">
    <text evidence="2 12">Cofactor biosynthesis; riboflavin biosynthesis; 5-amino-6-(D-ribitylamino)uracil from GTP: step 2/4.</text>
</comment>
<evidence type="ECO:0000256" key="7">
    <source>
        <dbReference type="ARBA" id="ARBA00022723"/>
    </source>
</evidence>
<comment type="function">
    <text evidence="1 12">Converts 2,5-diamino-6-(ribosylamino)-4(3h)-pyrimidinone 5'-phosphate into 5-amino-6-(ribosylamino)-2,4(1h,3h)-pyrimidinedione 5'-phosphate.</text>
</comment>
<keyword evidence="18" id="KW-1185">Reference proteome</keyword>
<dbReference type="UniPathway" id="UPA00275">
    <property type="reaction ID" value="UER00401"/>
</dbReference>
<comment type="catalytic activity">
    <reaction evidence="12">
        <text>2,5-diamino-6-hydroxy-4-(5-phosphoribosylamino)-pyrimidine + H2O + H(+) = 5-amino-6-(5-phospho-D-ribosylamino)uracil + NH4(+)</text>
        <dbReference type="Rhea" id="RHEA:21868"/>
        <dbReference type="ChEBI" id="CHEBI:15377"/>
        <dbReference type="ChEBI" id="CHEBI:15378"/>
        <dbReference type="ChEBI" id="CHEBI:28938"/>
        <dbReference type="ChEBI" id="CHEBI:58453"/>
        <dbReference type="ChEBI" id="CHEBI:58614"/>
        <dbReference type="EC" id="3.5.4.26"/>
    </reaction>
</comment>
<dbReference type="InterPro" id="IPR050765">
    <property type="entry name" value="Riboflavin_Biosynth_HTPR"/>
</dbReference>
<evidence type="ECO:0000256" key="9">
    <source>
        <dbReference type="ARBA" id="ARBA00022857"/>
    </source>
</evidence>
<keyword evidence="6 12" id="KW-0686">Riboflavin biosynthesis</keyword>
<comment type="catalytic activity">
    <reaction evidence="12">
        <text>5-amino-6-(5-phospho-D-ribitylamino)uracil + NADP(+) = 5-amino-6-(5-phospho-D-ribosylamino)uracil + NADPH + H(+)</text>
        <dbReference type="Rhea" id="RHEA:17845"/>
        <dbReference type="ChEBI" id="CHEBI:15378"/>
        <dbReference type="ChEBI" id="CHEBI:57783"/>
        <dbReference type="ChEBI" id="CHEBI:58349"/>
        <dbReference type="ChEBI" id="CHEBI:58421"/>
        <dbReference type="ChEBI" id="CHEBI:58453"/>
        <dbReference type="EC" id="1.1.1.193"/>
    </reaction>
</comment>
<evidence type="ECO:0000256" key="12">
    <source>
        <dbReference type="PIRNR" id="PIRNR006769"/>
    </source>
</evidence>
<dbReference type="CDD" id="cd01284">
    <property type="entry name" value="Riboflavin_deaminase-reductase"/>
    <property type="match status" value="1"/>
</dbReference>
<dbReference type="PROSITE" id="PS51747">
    <property type="entry name" value="CYT_DCMP_DEAMINASES_2"/>
    <property type="match status" value="1"/>
</dbReference>
<dbReference type="InterPro" id="IPR004794">
    <property type="entry name" value="Eubact_RibD"/>
</dbReference>
<feature type="active site" description="Proton donor" evidence="13">
    <location>
        <position position="52"/>
    </location>
</feature>
<dbReference type="GO" id="GO:0008270">
    <property type="term" value="F:zinc ion binding"/>
    <property type="evidence" value="ECO:0007669"/>
    <property type="project" value="InterPro"/>
</dbReference>
<feature type="binding site" evidence="14">
    <location>
        <position position="300"/>
    </location>
    <ligand>
        <name>substrate</name>
    </ligand>
</feature>
<evidence type="ECO:0000256" key="4">
    <source>
        <dbReference type="ARBA" id="ARBA00005259"/>
    </source>
</evidence>
<dbReference type="InterPro" id="IPR002125">
    <property type="entry name" value="CMP_dCMP_dom"/>
</dbReference>
<feature type="binding site" evidence="15">
    <location>
        <position position="93"/>
    </location>
    <ligand>
        <name>Zn(2+)</name>
        <dbReference type="ChEBI" id="CHEBI:29105"/>
        <note>catalytic</note>
    </ligand>
</feature>
<feature type="binding site" evidence="15">
    <location>
        <position position="84"/>
    </location>
    <ligand>
        <name>Zn(2+)</name>
        <dbReference type="ChEBI" id="CHEBI:29105"/>
        <note>catalytic</note>
    </ligand>
</feature>
<comment type="pathway">
    <text evidence="3 12">Cofactor biosynthesis; riboflavin biosynthesis; 5-amino-6-(D-ribitylamino)uracil from GTP: step 3/4.</text>
</comment>
<keyword evidence="9 12" id="KW-0521">NADP</keyword>
<evidence type="ECO:0000256" key="14">
    <source>
        <dbReference type="PIRSR" id="PIRSR006769-2"/>
    </source>
</evidence>
<dbReference type="Pfam" id="PF01872">
    <property type="entry name" value="RibD_C"/>
    <property type="match status" value="1"/>
</dbReference>
<comment type="cofactor">
    <cofactor evidence="12 15">
        <name>Zn(2+)</name>
        <dbReference type="ChEBI" id="CHEBI:29105"/>
    </cofactor>
    <text evidence="12 15">Binds 1 zinc ion.</text>
</comment>
<dbReference type="GO" id="GO:0008703">
    <property type="term" value="F:5-amino-6-(5-phosphoribosylamino)uracil reductase activity"/>
    <property type="evidence" value="ECO:0007669"/>
    <property type="project" value="UniProtKB-EC"/>
</dbReference>
<protein>
    <recommendedName>
        <fullName evidence="12">Riboflavin biosynthesis protein RibD</fullName>
    </recommendedName>
    <domain>
        <recommendedName>
            <fullName evidence="12">Diaminohydroxyphosphoribosylaminopyrimidine deaminase</fullName>
            <shortName evidence="12">DRAP deaminase</shortName>
            <ecNumber evidence="12">3.5.4.26</ecNumber>
        </recommendedName>
        <alternativeName>
            <fullName evidence="12">Riboflavin-specific deaminase</fullName>
        </alternativeName>
    </domain>
    <domain>
        <recommendedName>
            <fullName evidence="12">5-amino-6-(5-phosphoribosylamino)uracil reductase</fullName>
            <ecNumber evidence="12">1.1.1.193</ecNumber>
        </recommendedName>
        <alternativeName>
            <fullName evidence="12">HTP reductase</fullName>
        </alternativeName>
    </domain>
</protein>
<comment type="similarity">
    <text evidence="4 12">In the N-terminal section; belongs to the cytidine and deoxycytidylate deaminase family.</text>
</comment>
<dbReference type="InterPro" id="IPR016193">
    <property type="entry name" value="Cytidine_deaminase-like"/>
</dbReference>
<feature type="binding site" evidence="14">
    <location>
        <position position="177"/>
    </location>
    <ligand>
        <name>substrate</name>
    </ligand>
</feature>
<dbReference type="InterPro" id="IPR002734">
    <property type="entry name" value="RibDG_C"/>
</dbReference>
<organism evidence="17 18">
    <name type="scientific">SAR86 cluster bacterium SAR86E</name>
    <dbReference type="NCBI Taxonomy" id="1208365"/>
    <lineage>
        <taxon>Bacteria</taxon>
        <taxon>Pseudomonadati</taxon>
        <taxon>Pseudomonadota</taxon>
        <taxon>Gammaproteobacteria</taxon>
        <taxon>SAR86 cluster</taxon>
    </lineage>
</organism>
<evidence type="ECO:0000256" key="1">
    <source>
        <dbReference type="ARBA" id="ARBA00002151"/>
    </source>
</evidence>
<dbReference type="SUPFAM" id="SSF53597">
    <property type="entry name" value="Dihydrofolate reductase-like"/>
    <property type="match status" value="1"/>
</dbReference>
<sequence length="370" mass="41999">MKAADFMARAIELAKKGRYKTQPNPMVGCVLVKDGQIIGEGWHQEYGKDHAEINAIKNCKKKFGAKNAYELIAGSDVYVNLEPCSIQNNTPPCSHALIKYRIKNLFCGTLDPNPKINGRGVKLLKESGINIKVGLLKKECKELNRIFFVNQKQLRPYIILKSAQSLDGKIALKNGESNWISNSESRKDSHLIRSRVRGIMVGRATIEVDNPSLTIRLDKSELGLKKNESIDQPAKIILGNLQINEKKQKIFSSKSRIIIGSRHSVKQLKTIQHLKYKKREFLEEFIQDLLKMDISSILVEGGPKTLNAFLANDLFDELVLYTAPSFLGKESKETFNLKAPERIKISKKLKVVKIERFQDDIKTTYYNRKV</sequence>
<reference evidence="17 18" key="1">
    <citation type="submission" date="2012-09" db="EMBL/GenBank/DDBJ databases">
        <authorList>
            <person name="Dupont C.L."/>
            <person name="Rusch D.B."/>
            <person name="Lombardo M.-J."/>
            <person name="Novotny M."/>
            <person name="Yee-Greenbaum J."/>
            <person name="Laskin R."/>
        </authorList>
    </citation>
    <scope>NUCLEOTIDE SEQUENCE [LARGE SCALE GENOMIC DNA]</scope>
    <source>
        <strain evidence="17">SAR86E</strain>
    </source>
</reference>
<evidence type="ECO:0000256" key="2">
    <source>
        <dbReference type="ARBA" id="ARBA00004882"/>
    </source>
</evidence>